<evidence type="ECO:0000313" key="2">
    <source>
        <dbReference type="EMBL" id="TVZ07193.1"/>
    </source>
</evidence>
<protein>
    <submittedName>
        <fullName evidence="2">Uncharacterized protein</fullName>
    </submittedName>
</protein>
<keyword evidence="3" id="KW-1185">Reference proteome</keyword>
<comment type="caution">
    <text evidence="2">The sequence shown here is derived from an EMBL/GenBank/DDBJ whole genome shotgun (WGS) entry which is preliminary data.</text>
</comment>
<dbReference type="AlphaFoldDB" id="A0A6P2CC89"/>
<proteinExistence type="predicted"/>
<dbReference type="RefSeq" id="WP_145851948.1">
    <property type="nucleotide sequence ID" value="NZ_RPFW01000001.1"/>
</dbReference>
<dbReference type="Proteomes" id="UP000460272">
    <property type="component" value="Unassembled WGS sequence"/>
</dbReference>
<sequence>MSKNRPFRSLGFGKSSGKHAAPKGRVPEQRQSVETTTTHAHRPAHAATMPRLTGPQASSAATDDKAA</sequence>
<gene>
    <name evidence="2" type="ORF">EAS64_07810</name>
</gene>
<accession>A0A6P2CC89</accession>
<feature type="region of interest" description="Disordered" evidence="1">
    <location>
        <begin position="1"/>
        <end position="67"/>
    </location>
</feature>
<evidence type="ECO:0000256" key="1">
    <source>
        <dbReference type="SAM" id="MobiDB-lite"/>
    </source>
</evidence>
<evidence type="ECO:0000313" key="3">
    <source>
        <dbReference type="Proteomes" id="UP000460272"/>
    </source>
</evidence>
<dbReference type="EMBL" id="RPFW01000001">
    <property type="protein sequence ID" value="TVZ07193.1"/>
    <property type="molecule type" value="Genomic_DNA"/>
</dbReference>
<reference evidence="2 3" key="1">
    <citation type="submission" date="2018-11" db="EMBL/GenBank/DDBJ databases">
        <title>Trebonia kvetii gen.nov., sp.nov., a novel acidophilic actinobacterium, and proposal of the new actinobacterial family Treboniaceae fam. nov.</title>
        <authorList>
            <person name="Rapoport D."/>
            <person name="Sagova-Mareckova M."/>
            <person name="Sedlacek I."/>
            <person name="Provaznik J."/>
            <person name="Kralova S."/>
            <person name="Pavlinic D."/>
            <person name="Benes V."/>
            <person name="Kopecky J."/>
        </authorList>
    </citation>
    <scope>NUCLEOTIDE SEQUENCE [LARGE SCALE GENOMIC DNA]</scope>
    <source>
        <strain evidence="2 3">15Tr583</strain>
    </source>
</reference>
<organism evidence="2 3">
    <name type="scientific">Trebonia kvetii</name>
    <dbReference type="NCBI Taxonomy" id="2480626"/>
    <lineage>
        <taxon>Bacteria</taxon>
        <taxon>Bacillati</taxon>
        <taxon>Actinomycetota</taxon>
        <taxon>Actinomycetes</taxon>
        <taxon>Streptosporangiales</taxon>
        <taxon>Treboniaceae</taxon>
        <taxon>Trebonia</taxon>
    </lineage>
</organism>
<name>A0A6P2CC89_9ACTN</name>